<dbReference type="GO" id="GO:0006631">
    <property type="term" value="P:fatty acid metabolic process"/>
    <property type="evidence" value="ECO:0007669"/>
    <property type="project" value="TreeGrafter"/>
</dbReference>
<name>A0A081NME7_9GAMM</name>
<dbReference type="Gene3D" id="3.30.300.30">
    <property type="match status" value="1"/>
</dbReference>
<evidence type="ECO:0000256" key="1">
    <source>
        <dbReference type="ARBA" id="ARBA00006432"/>
    </source>
</evidence>
<keyword evidence="2" id="KW-0436">Ligase</keyword>
<dbReference type="EMBL" id="JOKH01000001">
    <property type="protein sequence ID" value="KEQ19620.1"/>
    <property type="molecule type" value="Genomic_DNA"/>
</dbReference>
<evidence type="ECO:0000259" key="4">
    <source>
        <dbReference type="Pfam" id="PF13193"/>
    </source>
</evidence>
<gene>
    <name evidence="5" type="ORF">GZ78_06915</name>
</gene>
<dbReference type="OrthoDB" id="9803968at2"/>
<dbReference type="InterPro" id="IPR000873">
    <property type="entry name" value="AMP-dep_synth/lig_dom"/>
</dbReference>
<dbReference type="PANTHER" id="PTHR43201:SF5">
    <property type="entry name" value="MEDIUM-CHAIN ACYL-COA LIGASE ACSF2, MITOCHONDRIAL"/>
    <property type="match status" value="1"/>
</dbReference>
<dbReference type="AlphaFoldDB" id="A0A081NME7"/>
<dbReference type="GO" id="GO:0031956">
    <property type="term" value="F:medium-chain fatty acid-CoA ligase activity"/>
    <property type="evidence" value="ECO:0007669"/>
    <property type="project" value="TreeGrafter"/>
</dbReference>
<proteinExistence type="inferred from homology"/>
<evidence type="ECO:0000259" key="3">
    <source>
        <dbReference type="Pfam" id="PF00501"/>
    </source>
</evidence>
<organism evidence="5 6">
    <name type="scientific">Endozoicomonas numazuensis</name>
    <dbReference type="NCBI Taxonomy" id="1137799"/>
    <lineage>
        <taxon>Bacteria</taxon>
        <taxon>Pseudomonadati</taxon>
        <taxon>Pseudomonadota</taxon>
        <taxon>Gammaproteobacteria</taxon>
        <taxon>Oceanospirillales</taxon>
        <taxon>Endozoicomonadaceae</taxon>
        <taxon>Endozoicomonas</taxon>
    </lineage>
</organism>
<feature type="domain" description="AMP-dependent synthetase/ligase" evidence="3">
    <location>
        <begin position="51"/>
        <end position="423"/>
    </location>
</feature>
<protein>
    <recommendedName>
        <fullName evidence="7">AMP-dependent synthetase</fullName>
    </recommendedName>
</protein>
<dbReference type="STRING" id="1137799.GZ78_06915"/>
<dbReference type="InterPro" id="IPR025110">
    <property type="entry name" value="AMP-bd_C"/>
</dbReference>
<sequence length="564" mass="61308">MSQSIAALKAVVSGLTQPGGQFEMGDTQINGIQYKSYKNAPATLTEIYQASTAFGDAPFLVYEDETYSFKEVFELSQKLSARLVQQGVKKGDRVAIAMRNCPEWVVAFMAVTSAGAIAVALNSWGEADELAYGLTDSGASLAFLDGRRLELLSDKLSDLGIKAVAVRVENDLPANTLSWSQLLASPAAEQTVDISADDSAFIMYTSGTTGRPKGALTSHWTAGQAVMCGSMAGMVVASQHPKTIEKLMARAKPTAIMLSLPLFHGSGLMTVIFSALRNGTKVVMQPKWDPTEALKLIEREGVGTLSGAAKMIWDLLEHPDFDQYDTSSIFNMTGVGAAQPETLVKDILTAFPDNFTGTGYGMTECNMFATLNTGPTYLENKDSVGLPYPVTEIKIVDEQGKELPIGEVGEICIKGPTLVDGYWGKPEATAETIIDGWLHGGDIGYLGENGLVYVCDRKKDVVIRGGENIYCVEVESVINAHTCVDECAVFGVPHERWGEELAVTLRLKQDSDLSEDTLKEHVSRHLARFKVPTYVKIISEPLPRNAMQKVLKHEVRRQYLEKLA</sequence>
<dbReference type="Proteomes" id="UP000028073">
    <property type="component" value="Unassembled WGS sequence"/>
</dbReference>
<keyword evidence="6" id="KW-1185">Reference proteome</keyword>
<evidence type="ECO:0000313" key="5">
    <source>
        <dbReference type="EMBL" id="KEQ19620.1"/>
    </source>
</evidence>
<dbReference type="RefSeq" id="WP_034833549.1">
    <property type="nucleotide sequence ID" value="NZ_JOKH01000001.1"/>
</dbReference>
<accession>A0A081NME7</accession>
<dbReference type="PROSITE" id="PS00455">
    <property type="entry name" value="AMP_BINDING"/>
    <property type="match status" value="1"/>
</dbReference>
<feature type="domain" description="AMP-binding enzyme C-terminal" evidence="4">
    <location>
        <begin position="473"/>
        <end position="547"/>
    </location>
</feature>
<dbReference type="InterPro" id="IPR045851">
    <property type="entry name" value="AMP-bd_C_sf"/>
</dbReference>
<comment type="similarity">
    <text evidence="1">Belongs to the ATP-dependent AMP-binding enzyme family.</text>
</comment>
<dbReference type="Pfam" id="PF00501">
    <property type="entry name" value="AMP-binding"/>
    <property type="match status" value="1"/>
</dbReference>
<dbReference type="Pfam" id="PF13193">
    <property type="entry name" value="AMP-binding_C"/>
    <property type="match status" value="1"/>
</dbReference>
<dbReference type="PANTHER" id="PTHR43201">
    <property type="entry name" value="ACYL-COA SYNTHETASE"/>
    <property type="match status" value="1"/>
</dbReference>
<dbReference type="Gene3D" id="2.30.38.10">
    <property type="entry name" value="Luciferase, Domain 3"/>
    <property type="match status" value="1"/>
</dbReference>
<dbReference type="SUPFAM" id="SSF56801">
    <property type="entry name" value="Acetyl-CoA synthetase-like"/>
    <property type="match status" value="1"/>
</dbReference>
<comment type="caution">
    <text evidence="5">The sequence shown here is derived from an EMBL/GenBank/DDBJ whole genome shotgun (WGS) entry which is preliminary data.</text>
</comment>
<dbReference type="Gene3D" id="3.40.50.980">
    <property type="match status" value="2"/>
</dbReference>
<dbReference type="InterPro" id="IPR020845">
    <property type="entry name" value="AMP-binding_CS"/>
</dbReference>
<reference evidence="5 6" key="1">
    <citation type="submission" date="2014-06" db="EMBL/GenBank/DDBJ databases">
        <title>Whole Genome Sequences of Three Symbiotic Endozoicomonas Bacteria.</title>
        <authorList>
            <person name="Neave M.J."/>
            <person name="Apprill A."/>
            <person name="Voolstra C.R."/>
        </authorList>
    </citation>
    <scope>NUCLEOTIDE SEQUENCE [LARGE SCALE GENOMIC DNA]</scope>
    <source>
        <strain evidence="5 6">DSM 25634</strain>
    </source>
</reference>
<dbReference type="eggNOG" id="COG0318">
    <property type="taxonomic scope" value="Bacteria"/>
</dbReference>
<evidence type="ECO:0008006" key="7">
    <source>
        <dbReference type="Google" id="ProtNLM"/>
    </source>
</evidence>
<evidence type="ECO:0000313" key="6">
    <source>
        <dbReference type="Proteomes" id="UP000028073"/>
    </source>
</evidence>
<evidence type="ECO:0000256" key="2">
    <source>
        <dbReference type="ARBA" id="ARBA00022598"/>
    </source>
</evidence>